<dbReference type="GO" id="GO:0004252">
    <property type="term" value="F:serine-type endopeptidase activity"/>
    <property type="evidence" value="ECO:0007669"/>
    <property type="project" value="UniProtKB-UniRule"/>
</dbReference>
<name>A0A8J3CX30_9BACT</name>
<sequence>MSKVINKIPLCRIEIKYFKSTQGVEGKVLFERFDALDNIIGNNIDEEFRSFISHPVTEENLSVTFHGKKSKDQPKILSELTGIEGDKYKEILNKTLQHYKQVIDGLNKGNEKLKADFLSKTIKFIDNRFVYCYDEKVVLGVWGLQLKENLREDISEIRKNLIVPTKNDIPVDSVEPIEPDEPAEPPIPSGIREDKPEVIDNPTPEVPIELEKPKKRPWHLRFIEWLKGLFFGRGCLRSLLWLLLLLLLLFLLFSLLRGCDSNRTFNGGGALSENDQGWLADDPNVGKDGGKYDPNNPYTPKPSPPGFEGVLPPNEGVLAPLPENPEIIPGNPNIIGNRLNILMENDDKSIMDLAKAFKEKYPDSKYQVVYYDNVVKRMQIEIPTEEREKIKEEIPTIFAPDFDLFVFDESLFEGASIPNDPAISDASKSWYLKAVNAFEAWEITKGSSKISIAIVDNGFNLQHPELKQKVVAPYNVWSHSSNVFAQKEDHGTHVAGIALATADNGQGISGIAPESRFMPIQVANEHGLMTTTSVLDGILYALYQGADVVNVSLGSQFNGISRIPEDAQKELIQNRFKEEERLWRRVMRIAANHNSTLVIAAGNDNVLTGIDALQRPELFITVSAIDQDGNNPSKAAFSNYGSRSTVSAPGVNIYSTVGKNGYTSMDGTSMAAPIVSGAVALMKSLNDSLTSKQIICILQTTGKYTRGQIGKLIQVDKALDFVQSGAEPDCAPKPSTGDVQILLSWNNYNDLDLICTDPTGQTISYKNRSVSSGGQLEIDMNVEFPDSQSPIENIFWRPGTAPDGTYNVYLQYFKNHEPTIDETPYTITIKYDGNVEELAGVIKSADRAKFVKSFTVGNRAGKNESQGGDDKRSQLEKERARLQAELDRVERELKKLSANY</sequence>
<dbReference type="AlphaFoldDB" id="A0A8J3CX30"/>
<evidence type="ECO:0000256" key="6">
    <source>
        <dbReference type="PROSITE-ProRule" id="PRU01240"/>
    </source>
</evidence>
<feature type="active site" description="Charge relay system" evidence="5 6">
    <location>
        <position position="669"/>
    </location>
</feature>
<feature type="region of interest" description="Disordered" evidence="8">
    <location>
        <begin position="173"/>
        <end position="205"/>
    </location>
</feature>
<dbReference type="EMBL" id="BMYF01000009">
    <property type="protein sequence ID" value="GHB36315.1"/>
    <property type="molecule type" value="Genomic_DNA"/>
</dbReference>
<dbReference type="PANTHER" id="PTHR43806:SF11">
    <property type="entry name" value="CEREVISIN-RELATED"/>
    <property type="match status" value="1"/>
</dbReference>
<evidence type="ECO:0000256" key="7">
    <source>
        <dbReference type="SAM" id="Coils"/>
    </source>
</evidence>
<keyword evidence="9" id="KW-1133">Transmembrane helix</keyword>
<feature type="active site" description="Charge relay system" evidence="5 6">
    <location>
        <position position="490"/>
    </location>
</feature>
<keyword evidence="4 6" id="KW-0720">Serine protease</keyword>
<evidence type="ECO:0000259" key="10">
    <source>
        <dbReference type="Pfam" id="PF00082"/>
    </source>
</evidence>
<dbReference type="InterPro" id="IPR000209">
    <property type="entry name" value="Peptidase_S8/S53_dom"/>
</dbReference>
<evidence type="ECO:0000256" key="2">
    <source>
        <dbReference type="ARBA" id="ARBA00022670"/>
    </source>
</evidence>
<dbReference type="RefSeq" id="WP_189580741.1">
    <property type="nucleotide sequence ID" value="NZ_BMYF01000009.1"/>
</dbReference>
<keyword evidence="9" id="KW-0812">Transmembrane</keyword>
<comment type="similarity">
    <text evidence="1 6">Belongs to the peptidase S8 family.</text>
</comment>
<dbReference type="InterPro" id="IPR036852">
    <property type="entry name" value="Peptidase_S8/S53_dom_sf"/>
</dbReference>
<keyword evidence="12" id="KW-1185">Reference proteome</keyword>
<evidence type="ECO:0000256" key="1">
    <source>
        <dbReference type="ARBA" id="ARBA00011073"/>
    </source>
</evidence>
<keyword evidence="9" id="KW-0472">Membrane</keyword>
<evidence type="ECO:0000256" key="8">
    <source>
        <dbReference type="SAM" id="MobiDB-lite"/>
    </source>
</evidence>
<keyword evidence="2 6" id="KW-0645">Protease</keyword>
<feature type="coiled-coil region" evidence="7">
    <location>
        <begin position="872"/>
        <end position="899"/>
    </location>
</feature>
<reference evidence="11" key="1">
    <citation type="journal article" date="2014" name="Int. J. Syst. Evol. Microbiol.">
        <title>Complete genome sequence of Corynebacterium casei LMG S-19264T (=DSM 44701T), isolated from a smear-ripened cheese.</title>
        <authorList>
            <consortium name="US DOE Joint Genome Institute (JGI-PGF)"/>
            <person name="Walter F."/>
            <person name="Albersmeier A."/>
            <person name="Kalinowski J."/>
            <person name="Ruckert C."/>
        </authorList>
    </citation>
    <scope>NUCLEOTIDE SEQUENCE</scope>
    <source>
        <strain evidence="11">KCTC 23224</strain>
    </source>
</reference>
<dbReference type="PROSITE" id="PS51892">
    <property type="entry name" value="SUBTILASE"/>
    <property type="match status" value="1"/>
</dbReference>
<feature type="active site" description="Charge relay system" evidence="5 6">
    <location>
        <position position="456"/>
    </location>
</feature>
<proteinExistence type="inferred from homology"/>
<evidence type="ECO:0000313" key="12">
    <source>
        <dbReference type="Proteomes" id="UP000642809"/>
    </source>
</evidence>
<accession>A0A8J3CX30</accession>
<feature type="transmembrane region" description="Helical" evidence="9">
    <location>
        <begin position="239"/>
        <end position="256"/>
    </location>
</feature>
<reference evidence="11" key="2">
    <citation type="submission" date="2020-09" db="EMBL/GenBank/DDBJ databases">
        <authorList>
            <person name="Sun Q."/>
            <person name="Kim S."/>
        </authorList>
    </citation>
    <scope>NUCLEOTIDE SEQUENCE</scope>
    <source>
        <strain evidence="11">KCTC 23224</strain>
    </source>
</reference>
<evidence type="ECO:0000256" key="5">
    <source>
        <dbReference type="PIRSR" id="PIRSR615500-1"/>
    </source>
</evidence>
<dbReference type="PROSITE" id="PS00138">
    <property type="entry name" value="SUBTILASE_SER"/>
    <property type="match status" value="1"/>
</dbReference>
<dbReference type="PRINTS" id="PR00723">
    <property type="entry name" value="SUBTILISIN"/>
</dbReference>
<keyword evidence="7" id="KW-0175">Coiled coil</keyword>
<dbReference type="PANTHER" id="PTHR43806">
    <property type="entry name" value="PEPTIDASE S8"/>
    <property type="match status" value="1"/>
</dbReference>
<dbReference type="InterPro" id="IPR015500">
    <property type="entry name" value="Peptidase_S8_subtilisin-rel"/>
</dbReference>
<comment type="caution">
    <text evidence="11">The sequence shown here is derived from an EMBL/GenBank/DDBJ whole genome shotgun (WGS) entry which is preliminary data.</text>
</comment>
<gene>
    <name evidence="11" type="ORF">GCM10008106_17000</name>
</gene>
<feature type="domain" description="Peptidase S8/S53" evidence="10">
    <location>
        <begin position="448"/>
        <end position="702"/>
    </location>
</feature>
<dbReference type="PROSITE" id="PS00137">
    <property type="entry name" value="SUBTILASE_HIS"/>
    <property type="match status" value="1"/>
</dbReference>
<dbReference type="InterPro" id="IPR022398">
    <property type="entry name" value="Peptidase_S8_His-AS"/>
</dbReference>
<feature type="region of interest" description="Disordered" evidence="8">
    <location>
        <begin position="270"/>
        <end position="315"/>
    </location>
</feature>
<evidence type="ECO:0000313" key="11">
    <source>
        <dbReference type="EMBL" id="GHB36315.1"/>
    </source>
</evidence>
<dbReference type="Pfam" id="PF00082">
    <property type="entry name" value="Peptidase_S8"/>
    <property type="match status" value="1"/>
</dbReference>
<organism evidence="11 12">
    <name type="scientific">Mongoliitalea lutea</name>
    <dbReference type="NCBI Taxonomy" id="849756"/>
    <lineage>
        <taxon>Bacteria</taxon>
        <taxon>Pseudomonadati</taxon>
        <taxon>Bacteroidota</taxon>
        <taxon>Cytophagia</taxon>
        <taxon>Cytophagales</taxon>
        <taxon>Cyclobacteriaceae</taxon>
        <taxon>Mongoliitalea</taxon>
    </lineage>
</organism>
<dbReference type="Proteomes" id="UP000642809">
    <property type="component" value="Unassembled WGS sequence"/>
</dbReference>
<dbReference type="GO" id="GO:0006508">
    <property type="term" value="P:proteolysis"/>
    <property type="evidence" value="ECO:0007669"/>
    <property type="project" value="UniProtKB-KW"/>
</dbReference>
<evidence type="ECO:0000256" key="9">
    <source>
        <dbReference type="SAM" id="Phobius"/>
    </source>
</evidence>
<dbReference type="InterPro" id="IPR023828">
    <property type="entry name" value="Peptidase_S8_Ser-AS"/>
</dbReference>
<evidence type="ECO:0000256" key="3">
    <source>
        <dbReference type="ARBA" id="ARBA00022801"/>
    </source>
</evidence>
<keyword evidence="3 6" id="KW-0378">Hydrolase</keyword>
<protein>
    <recommendedName>
        <fullName evidence="10">Peptidase S8/S53 domain-containing protein</fullName>
    </recommendedName>
</protein>
<dbReference type="InterPro" id="IPR050131">
    <property type="entry name" value="Peptidase_S8_subtilisin-like"/>
</dbReference>
<evidence type="ECO:0000256" key="4">
    <source>
        <dbReference type="ARBA" id="ARBA00022825"/>
    </source>
</evidence>
<dbReference type="SUPFAM" id="SSF52743">
    <property type="entry name" value="Subtilisin-like"/>
    <property type="match status" value="1"/>
</dbReference>
<dbReference type="Gene3D" id="3.40.50.200">
    <property type="entry name" value="Peptidase S8/S53 domain"/>
    <property type="match status" value="1"/>
</dbReference>